<evidence type="ECO:0008006" key="4">
    <source>
        <dbReference type="Google" id="ProtNLM"/>
    </source>
</evidence>
<dbReference type="EMBL" id="VMSD01000008">
    <property type="protein sequence ID" value="KAF0845300.1"/>
    <property type="molecule type" value="Genomic_DNA"/>
</dbReference>
<sequence>MSEVSFTKPVAAAGKVAVTVVAAAMLTLAVSTIAPSVAQAATHRVDLSEACKQQYGKQSVKLRHVDDVQQQVTTPGSRSADEYHNPNRATPYGYYCVETTMSKSLSIPPGIEGQVIEQELGDLDVQAYCDRNHPGTTARGNFDADKTWDCV</sequence>
<protein>
    <recommendedName>
        <fullName evidence="4">Secreted protein</fullName>
    </recommendedName>
</protein>
<comment type="caution">
    <text evidence="2">The sequence shown here is derived from an EMBL/GenBank/DDBJ whole genome shotgun (WGS) entry which is preliminary data.</text>
</comment>
<keyword evidence="3" id="KW-1185">Reference proteome</keyword>
<evidence type="ECO:0000256" key="1">
    <source>
        <dbReference type="SAM" id="SignalP"/>
    </source>
</evidence>
<evidence type="ECO:0000313" key="3">
    <source>
        <dbReference type="Proteomes" id="UP000798951"/>
    </source>
</evidence>
<proteinExistence type="predicted"/>
<organism evidence="2 3">
    <name type="scientific">Nocardia caishijiensis</name>
    <dbReference type="NCBI Taxonomy" id="184756"/>
    <lineage>
        <taxon>Bacteria</taxon>
        <taxon>Bacillati</taxon>
        <taxon>Actinomycetota</taxon>
        <taxon>Actinomycetes</taxon>
        <taxon>Mycobacteriales</taxon>
        <taxon>Nocardiaceae</taxon>
        <taxon>Nocardia</taxon>
    </lineage>
</organism>
<dbReference type="RefSeq" id="WP_067986528.1">
    <property type="nucleotide sequence ID" value="NZ_VMSD01000008.1"/>
</dbReference>
<name>A0ABQ6YI91_9NOCA</name>
<accession>A0ABQ6YI91</accession>
<keyword evidence="1" id="KW-0732">Signal</keyword>
<evidence type="ECO:0000313" key="2">
    <source>
        <dbReference type="EMBL" id="KAF0845300.1"/>
    </source>
</evidence>
<dbReference type="Proteomes" id="UP000798951">
    <property type="component" value="Unassembled WGS sequence"/>
</dbReference>
<feature type="signal peptide" evidence="1">
    <location>
        <begin position="1"/>
        <end position="40"/>
    </location>
</feature>
<reference evidence="2 3" key="1">
    <citation type="submission" date="2019-07" db="EMBL/GenBank/DDBJ databases">
        <title>Genomic Encyclopedia of Type Strains, Phase IV (KMG-IV): sequencing the most valuable type-strain genomes for metagenomic binning, comparative biology and taxonomic classification.</title>
        <authorList>
            <person name="Goeker M."/>
        </authorList>
    </citation>
    <scope>NUCLEOTIDE SEQUENCE [LARGE SCALE GENOMIC DNA]</scope>
    <source>
        <strain evidence="2 3">DSM 44831</strain>
    </source>
</reference>
<feature type="chain" id="PRO_5047440248" description="Secreted protein" evidence="1">
    <location>
        <begin position="41"/>
        <end position="151"/>
    </location>
</feature>
<gene>
    <name evidence="2" type="ORF">FNL39_108108</name>
</gene>